<feature type="region of interest" description="Disordered" evidence="1">
    <location>
        <begin position="30"/>
        <end position="70"/>
    </location>
</feature>
<accession>A0A8J5MTZ2</accession>
<keyword evidence="3" id="KW-1185">Reference proteome</keyword>
<proteinExistence type="predicted"/>
<dbReference type="Proteomes" id="UP000747542">
    <property type="component" value="Unassembled WGS sequence"/>
</dbReference>
<name>A0A8J5MTZ2_HOMAM</name>
<evidence type="ECO:0000256" key="1">
    <source>
        <dbReference type="SAM" id="MobiDB-lite"/>
    </source>
</evidence>
<sequence length="104" mass="11781">MAAHPHDAPLDLSWTAASWPSLRLDCTRDERRPVASSQMESQRGTSNRRQKRDRVDSSLRSSPSHTCREPLCCCSGSAAESPLREPRCIALRHQRKISHNTKLF</sequence>
<evidence type="ECO:0000313" key="3">
    <source>
        <dbReference type="Proteomes" id="UP000747542"/>
    </source>
</evidence>
<feature type="compositionally biased region" description="Polar residues" evidence="1">
    <location>
        <begin position="35"/>
        <end position="45"/>
    </location>
</feature>
<evidence type="ECO:0000313" key="2">
    <source>
        <dbReference type="EMBL" id="KAG7163536.1"/>
    </source>
</evidence>
<gene>
    <name evidence="2" type="ORF">Hamer_G002731</name>
</gene>
<protein>
    <submittedName>
        <fullName evidence="2">Uncharacterized protein</fullName>
    </submittedName>
</protein>
<organism evidence="2 3">
    <name type="scientific">Homarus americanus</name>
    <name type="common">American lobster</name>
    <dbReference type="NCBI Taxonomy" id="6706"/>
    <lineage>
        <taxon>Eukaryota</taxon>
        <taxon>Metazoa</taxon>
        <taxon>Ecdysozoa</taxon>
        <taxon>Arthropoda</taxon>
        <taxon>Crustacea</taxon>
        <taxon>Multicrustacea</taxon>
        <taxon>Malacostraca</taxon>
        <taxon>Eumalacostraca</taxon>
        <taxon>Eucarida</taxon>
        <taxon>Decapoda</taxon>
        <taxon>Pleocyemata</taxon>
        <taxon>Astacidea</taxon>
        <taxon>Nephropoidea</taxon>
        <taxon>Nephropidae</taxon>
        <taxon>Homarus</taxon>
    </lineage>
</organism>
<dbReference type="AlphaFoldDB" id="A0A8J5MTZ2"/>
<reference evidence="2" key="1">
    <citation type="journal article" date="2021" name="Sci. Adv.">
        <title>The American lobster genome reveals insights on longevity, neural, and immune adaptations.</title>
        <authorList>
            <person name="Polinski J.M."/>
            <person name="Zimin A.V."/>
            <person name="Clark K.F."/>
            <person name="Kohn A.B."/>
            <person name="Sadowski N."/>
            <person name="Timp W."/>
            <person name="Ptitsyn A."/>
            <person name="Khanna P."/>
            <person name="Romanova D.Y."/>
            <person name="Williams P."/>
            <person name="Greenwood S.J."/>
            <person name="Moroz L.L."/>
            <person name="Walt D.R."/>
            <person name="Bodnar A.G."/>
        </authorList>
    </citation>
    <scope>NUCLEOTIDE SEQUENCE</scope>
    <source>
        <strain evidence="2">GMGI-L3</strain>
    </source>
</reference>
<comment type="caution">
    <text evidence="2">The sequence shown here is derived from an EMBL/GenBank/DDBJ whole genome shotgun (WGS) entry which is preliminary data.</text>
</comment>
<dbReference type="EMBL" id="JAHLQT010026447">
    <property type="protein sequence ID" value="KAG7163536.1"/>
    <property type="molecule type" value="Genomic_DNA"/>
</dbReference>